<keyword evidence="2" id="KW-0677">Repeat</keyword>
<dbReference type="RefSeq" id="XP_003458375.1">
    <property type="nucleotide sequence ID" value="XM_003458327.5"/>
</dbReference>
<dbReference type="FunFam" id="2.60.120.200:FF:000023">
    <property type="entry name" value="Galectin"/>
    <property type="match status" value="1"/>
</dbReference>
<evidence type="ECO:0000313" key="6">
    <source>
        <dbReference type="Proteomes" id="UP000005207"/>
    </source>
</evidence>
<dbReference type="CDD" id="cd00070">
    <property type="entry name" value="GLECT"/>
    <property type="match status" value="2"/>
</dbReference>
<keyword evidence="1 3" id="KW-0430">Lectin</keyword>
<dbReference type="InParanoid" id="I3KBZ5"/>
<dbReference type="Proteomes" id="UP000005207">
    <property type="component" value="Linkage group LG14"/>
</dbReference>
<evidence type="ECO:0000256" key="2">
    <source>
        <dbReference type="ARBA" id="ARBA00022737"/>
    </source>
</evidence>
<dbReference type="GeneID" id="100702318"/>
<reference evidence="5" key="3">
    <citation type="submission" date="2025-09" db="UniProtKB">
        <authorList>
            <consortium name="Ensembl"/>
        </authorList>
    </citation>
    <scope>IDENTIFICATION</scope>
</reference>
<dbReference type="PANTHER" id="PTHR11346:SF80">
    <property type="entry name" value="GALECTIN-9C"/>
    <property type="match status" value="1"/>
</dbReference>
<reference evidence="6" key="1">
    <citation type="submission" date="2012-01" db="EMBL/GenBank/DDBJ databases">
        <title>The Genome Sequence of Oreochromis niloticus (Nile Tilapia).</title>
        <authorList>
            <consortium name="Broad Institute Genome Assembly Team"/>
            <consortium name="Broad Institute Sequencing Platform"/>
            <person name="Di Palma F."/>
            <person name="Johnson J."/>
            <person name="Lander E.S."/>
            <person name="Lindblad-Toh K."/>
        </authorList>
    </citation>
    <scope>NUCLEOTIDE SEQUENCE [LARGE SCALE GENOMIC DNA]</scope>
</reference>
<dbReference type="HOGENOM" id="CLU_037794_1_0_1"/>
<feature type="domain" description="Galectin" evidence="4">
    <location>
        <begin position="16"/>
        <end position="147"/>
    </location>
</feature>
<name>I3KBZ5_ORENI</name>
<dbReference type="InterPro" id="IPR044156">
    <property type="entry name" value="Galectin-like"/>
</dbReference>
<dbReference type="SUPFAM" id="SSF49899">
    <property type="entry name" value="Concanavalin A-like lectins/glucanases"/>
    <property type="match status" value="2"/>
</dbReference>
<dbReference type="OrthoDB" id="6251307at2759"/>
<dbReference type="PANTHER" id="PTHR11346">
    <property type="entry name" value="GALECTIN"/>
    <property type="match status" value="1"/>
</dbReference>
<dbReference type="GO" id="GO:0005634">
    <property type="term" value="C:nucleus"/>
    <property type="evidence" value="ECO:0007669"/>
    <property type="project" value="TreeGrafter"/>
</dbReference>
<dbReference type="CTD" id="327284"/>
<dbReference type="AlphaFoldDB" id="I3KBZ5"/>
<evidence type="ECO:0000256" key="3">
    <source>
        <dbReference type="RuleBase" id="RU102079"/>
    </source>
</evidence>
<dbReference type="PROSITE" id="PS51304">
    <property type="entry name" value="GALECTIN"/>
    <property type="match status" value="2"/>
</dbReference>
<dbReference type="eggNOG" id="KOG3587">
    <property type="taxonomic scope" value="Eukaryota"/>
</dbReference>
<protein>
    <recommendedName>
        <fullName evidence="3">Galectin</fullName>
    </recommendedName>
</protein>
<reference evidence="5" key="2">
    <citation type="submission" date="2025-08" db="UniProtKB">
        <authorList>
            <consortium name="Ensembl"/>
        </authorList>
    </citation>
    <scope>IDENTIFICATION</scope>
</reference>
<evidence type="ECO:0000313" key="5">
    <source>
        <dbReference type="Ensembl" id="ENSONIP00000018640.1"/>
    </source>
</evidence>
<dbReference type="Pfam" id="PF00337">
    <property type="entry name" value="Gal-bind_lectin"/>
    <property type="match status" value="2"/>
</dbReference>
<dbReference type="GO" id="GO:0032689">
    <property type="term" value="P:negative regulation of type II interferon production"/>
    <property type="evidence" value="ECO:0007669"/>
    <property type="project" value="TreeGrafter"/>
</dbReference>
<keyword evidence="6" id="KW-1185">Reference proteome</keyword>
<dbReference type="FunFam" id="2.60.120.200:FF:000078">
    <property type="entry name" value="Galectin"/>
    <property type="match status" value="1"/>
</dbReference>
<dbReference type="GeneTree" id="ENSGT00940000162258"/>
<dbReference type="InterPro" id="IPR013320">
    <property type="entry name" value="ConA-like_dom_sf"/>
</dbReference>
<dbReference type="KEGG" id="onl:100702318"/>
<dbReference type="OMA" id="IRCEYEG"/>
<gene>
    <name evidence="5" type="primary">lgals9l3</name>
</gene>
<dbReference type="GO" id="GO:0016936">
    <property type="term" value="F:galactoside binding"/>
    <property type="evidence" value="ECO:0007669"/>
    <property type="project" value="TreeGrafter"/>
</dbReference>
<dbReference type="Ensembl" id="ENSONIT00000018657.2">
    <property type="protein sequence ID" value="ENSONIP00000018640.1"/>
    <property type="gene ID" value="ENSONIG00000014805.2"/>
</dbReference>
<sequence length="324" mass="35667">MAFYQQPPFYNPIIPFTGSIQGGLQEGKSITVSGRVLPGADRFHVNLQRGSRAGADIAIHINPRYESQYYVVTNSFQNGSWGTEERKYNSPFPAGSSFTLVIAVARDFYQLSVNGCHFMEYRHRLPFHQVDTISVGGKVEISSIAFQSPVSAFPAQPAFAPQVGFQPQPGFPSCPAFPPQPGFPAQPGFPPATPVVPYRSAISGGLRPGRTITIQGTVYPSATRFNVNLSHQSGIALHYNPRFNENVVVRNTKQWDQWGSEERGGGMPFHQGQPFTLTICCEAHSFRIVANGMQTHTYKYRFTPLHAVTSLEIDGDISLTSVIV</sequence>
<dbReference type="GO" id="GO:2000562">
    <property type="term" value="P:negative regulation of CD4-positive, alpha-beta T cell proliferation"/>
    <property type="evidence" value="ECO:0007669"/>
    <property type="project" value="TreeGrafter"/>
</dbReference>
<accession>I3KBZ5</accession>
<evidence type="ECO:0000259" key="4">
    <source>
        <dbReference type="PROSITE" id="PS51304"/>
    </source>
</evidence>
<dbReference type="GO" id="GO:0005829">
    <property type="term" value="C:cytosol"/>
    <property type="evidence" value="ECO:0007669"/>
    <property type="project" value="TreeGrafter"/>
</dbReference>
<dbReference type="Gene3D" id="2.60.120.200">
    <property type="match status" value="2"/>
</dbReference>
<dbReference type="InterPro" id="IPR001079">
    <property type="entry name" value="Galectin_CRD"/>
</dbReference>
<dbReference type="GO" id="GO:0010628">
    <property type="term" value="P:positive regulation of gene expression"/>
    <property type="evidence" value="ECO:0007669"/>
    <property type="project" value="TreeGrafter"/>
</dbReference>
<organism evidence="5 6">
    <name type="scientific">Oreochromis niloticus</name>
    <name type="common">Nile tilapia</name>
    <name type="synonym">Tilapia nilotica</name>
    <dbReference type="NCBI Taxonomy" id="8128"/>
    <lineage>
        <taxon>Eukaryota</taxon>
        <taxon>Metazoa</taxon>
        <taxon>Chordata</taxon>
        <taxon>Craniata</taxon>
        <taxon>Vertebrata</taxon>
        <taxon>Euteleostomi</taxon>
        <taxon>Actinopterygii</taxon>
        <taxon>Neopterygii</taxon>
        <taxon>Teleostei</taxon>
        <taxon>Neoteleostei</taxon>
        <taxon>Acanthomorphata</taxon>
        <taxon>Ovalentaria</taxon>
        <taxon>Cichlomorphae</taxon>
        <taxon>Cichliformes</taxon>
        <taxon>Cichlidae</taxon>
        <taxon>African cichlids</taxon>
        <taxon>Pseudocrenilabrinae</taxon>
        <taxon>Oreochromini</taxon>
        <taxon>Oreochromis</taxon>
    </lineage>
</organism>
<dbReference type="GO" id="GO:0030246">
    <property type="term" value="F:carbohydrate binding"/>
    <property type="evidence" value="ECO:0007669"/>
    <property type="project" value="UniProtKB-UniRule"/>
</dbReference>
<dbReference type="SMART" id="SM00908">
    <property type="entry name" value="Gal-bind_lectin"/>
    <property type="match status" value="2"/>
</dbReference>
<dbReference type="STRING" id="8128.ENSONIP00000018640"/>
<evidence type="ECO:0000256" key="1">
    <source>
        <dbReference type="ARBA" id="ARBA00022734"/>
    </source>
</evidence>
<feature type="domain" description="Galectin" evidence="4">
    <location>
        <begin position="198"/>
        <end position="324"/>
    </location>
</feature>
<dbReference type="SMART" id="SM00276">
    <property type="entry name" value="GLECT"/>
    <property type="match status" value="2"/>
</dbReference>
<proteinExistence type="predicted"/>